<keyword evidence="4 6" id="KW-1133">Transmembrane helix</keyword>
<evidence type="ECO:0000256" key="1">
    <source>
        <dbReference type="ARBA" id="ARBA00004651"/>
    </source>
</evidence>
<dbReference type="Proteomes" id="UP000199438">
    <property type="component" value="Unassembled WGS sequence"/>
</dbReference>
<dbReference type="PIRSF" id="PIRSF006324">
    <property type="entry name" value="LeuE"/>
    <property type="match status" value="1"/>
</dbReference>
<feature type="transmembrane region" description="Helical" evidence="6">
    <location>
        <begin position="111"/>
        <end position="136"/>
    </location>
</feature>
<dbReference type="STRING" id="1334022.SAMN04487907_10671"/>
<sequence length="204" mass="22493">MLEQIIPFLTATILLTLAPGPDIIYVLVQGMANGKKHAIITALGLVSGVTVHTTLVAFGVSAIIKQSETIYLVIKCLGAAYLFFLAYKVFKSDPEIAFSTEGIKQKSLFGLYRQGFIMNVLNPKVTIFFLALFPGFLWEPEGNTVLQFYILGLIFMLQGFLIFVLVAILAGSISKYLQKHRNSGVVLKWTQVLVFIGIGVFILI</sequence>
<evidence type="ECO:0000313" key="7">
    <source>
        <dbReference type="EMBL" id="SFC61684.1"/>
    </source>
</evidence>
<keyword evidence="2" id="KW-1003">Cell membrane</keyword>
<feature type="transmembrane region" description="Helical" evidence="6">
    <location>
        <begin position="70"/>
        <end position="90"/>
    </location>
</feature>
<dbReference type="OrthoDB" id="9784202at2"/>
<feature type="transmembrane region" description="Helical" evidence="6">
    <location>
        <begin position="40"/>
        <end position="64"/>
    </location>
</feature>
<gene>
    <name evidence="7" type="ORF">SAMN04487907_10671</name>
</gene>
<dbReference type="PANTHER" id="PTHR30086:SF20">
    <property type="entry name" value="ARGININE EXPORTER PROTEIN ARGO-RELATED"/>
    <property type="match status" value="1"/>
</dbReference>
<dbReference type="Pfam" id="PF01810">
    <property type="entry name" value="LysE"/>
    <property type="match status" value="1"/>
</dbReference>
<feature type="transmembrane region" description="Helical" evidence="6">
    <location>
        <begin position="6"/>
        <end position="28"/>
    </location>
</feature>
<evidence type="ECO:0000256" key="2">
    <source>
        <dbReference type="ARBA" id="ARBA00022475"/>
    </source>
</evidence>
<feature type="transmembrane region" description="Helical" evidence="6">
    <location>
        <begin position="148"/>
        <end position="173"/>
    </location>
</feature>
<keyword evidence="3 6" id="KW-0812">Transmembrane</keyword>
<dbReference type="RefSeq" id="WP_092543425.1">
    <property type="nucleotide sequence ID" value="NZ_FOKV01000006.1"/>
</dbReference>
<dbReference type="EMBL" id="FOKV01000006">
    <property type="protein sequence ID" value="SFC61684.1"/>
    <property type="molecule type" value="Genomic_DNA"/>
</dbReference>
<comment type="subcellular location">
    <subcellularLocation>
        <location evidence="1">Cell membrane</location>
        <topology evidence="1">Multi-pass membrane protein</topology>
    </subcellularLocation>
</comment>
<evidence type="ECO:0000256" key="4">
    <source>
        <dbReference type="ARBA" id="ARBA00022989"/>
    </source>
</evidence>
<evidence type="ECO:0000313" key="8">
    <source>
        <dbReference type="Proteomes" id="UP000199438"/>
    </source>
</evidence>
<dbReference type="GO" id="GO:0015171">
    <property type="term" value="F:amino acid transmembrane transporter activity"/>
    <property type="evidence" value="ECO:0007669"/>
    <property type="project" value="TreeGrafter"/>
</dbReference>
<evidence type="ECO:0000256" key="5">
    <source>
        <dbReference type="ARBA" id="ARBA00023136"/>
    </source>
</evidence>
<dbReference type="PANTHER" id="PTHR30086">
    <property type="entry name" value="ARGININE EXPORTER PROTEIN ARGO"/>
    <property type="match status" value="1"/>
</dbReference>
<reference evidence="8" key="1">
    <citation type="submission" date="2016-10" db="EMBL/GenBank/DDBJ databases">
        <authorList>
            <person name="Varghese N."/>
            <person name="Submissions S."/>
        </authorList>
    </citation>
    <scope>NUCLEOTIDE SEQUENCE [LARGE SCALE GENOMIC DNA]</scope>
    <source>
        <strain evidence="8">DSM 24499</strain>
    </source>
</reference>
<dbReference type="GO" id="GO:0005886">
    <property type="term" value="C:plasma membrane"/>
    <property type="evidence" value="ECO:0007669"/>
    <property type="project" value="UniProtKB-SubCell"/>
</dbReference>
<dbReference type="AlphaFoldDB" id="A0A1I1KL30"/>
<accession>A0A1I1KL30</accession>
<organism evidence="7 8">
    <name type="scientific">Zunongwangia mangrovi</name>
    <dbReference type="NCBI Taxonomy" id="1334022"/>
    <lineage>
        <taxon>Bacteria</taxon>
        <taxon>Pseudomonadati</taxon>
        <taxon>Bacteroidota</taxon>
        <taxon>Flavobacteriia</taxon>
        <taxon>Flavobacteriales</taxon>
        <taxon>Flavobacteriaceae</taxon>
        <taxon>Zunongwangia</taxon>
    </lineage>
</organism>
<proteinExistence type="predicted"/>
<protein>
    <submittedName>
        <fullName evidence="7">Threonine/homoserine/homoserine lactone efflux protein</fullName>
    </submittedName>
</protein>
<name>A0A1I1KL30_9FLAO</name>
<keyword evidence="5 6" id="KW-0472">Membrane</keyword>
<evidence type="ECO:0000256" key="3">
    <source>
        <dbReference type="ARBA" id="ARBA00022692"/>
    </source>
</evidence>
<dbReference type="InterPro" id="IPR001123">
    <property type="entry name" value="LeuE-type"/>
</dbReference>
<evidence type="ECO:0000256" key="6">
    <source>
        <dbReference type="SAM" id="Phobius"/>
    </source>
</evidence>
<keyword evidence="8" id="KW-1185">Reference proteome</keyword>
<feature type="transmembrane region" description="Helical" evidence="6">
    <location>
        <begin position="185"/>
        <end position="203"/>
    </location>
</feature>